<evidence type="ECO:0000256" key="1">
    <source>
        <dbReference type="SAM" id="SignalP"/>
    </source>
</evidence>
<gene>
    <name evidence="2" type="ORF">HGM15179_012111</name>
</gene>
<evidence type="ECO:0000313" key="2">
    <source>
        <dbReference type="EMBL" id="TRZ14992.1"/>
    </source>
</evidence>
<keyword evidence="3" id="KW-1185">Reference proteome</keyword>
<accession>A0A8K1GB88</accession>
<keyword evidence="1" id="KW-0732">Signal</keyword>
<feature type="chain" id="PRO_5035453584" evidence="1">
    <location>
        <begin position="21"/>
        <end position="133"/>
    </location>
</feature>
<dbReference type="Proteomes" id="UP000796761">
    <property type="component" value="Unassembled WGS sequence"/>
</dbReference>
<feature type="signal peptide" evidence="1">
    <location>
        <begin position="1"/>
        <end position="20"/>
    </location>
</feature>
<protein>
    <submittedName>
        <fullName evidence="2">Uncharacterized protein</fullName>
    </submittedName>
</protein>
<name>A0A8K1GB88_9PASS</name>
<comment type="caution">
    <text evidence="2">The sequence shown here is derived from an EMBL/GenBank/DDBJ whole genome shotgun (WGS) entry which is preliminary data.</text>
</comment>
<dbReference type="EMBL" id="SWJQ01000392">
    <property type="protein sequence ID" value="TRZ14992.1"/>
    <property type="molecule type" value="Genomic_DNA"/>
</dbReference>
<proteinExistence type="predicted"/>
<evidence type="ECO:0000313" key="3">
    <source>
        <dbReference type="Proteomes" id="UP000796761"/>
    </source>
</evidence>
<organism evidence="2 3">
    <name type="scientific">Zosterops borbonicus</name>
    <dbReference type="NCBI Taxonomy" id="364589"/>
    <lineage>
        <taxon>Eukaryota</taxon>
        <taxon>Metazoa</taxon>
        <taxon>Chordata</taxon>
        <taxon>Craniata</taxon>
        <taxon>Vertebrata</taxon>
        <taxon>Euteleostomi</taxon>
        <taxon>Archelosauria</taxon>
        <taxon>Archosauria</taxon>
        <taxon>Dinosauria</taxon>
        <taxon>Saurischia</taxon>
        <taxon>Theropoda</taxon>
        <taxon>Coelurosauria</taxon>
        <taxon>Aves</taxon>
        <taxon>Neognathae</taxon>
        <taxon>Neoaves</taxon>
        <taxon>Telluraves</taxon>
        <taxon>Australaves</taxon>
        <taxon>Passeriformes</taxon>
        <taxon>Sylvioidea</taxon>
        <taxon>Zosteropidae</taxon>
        <taxon>Zosterops</taxon>
    </lineage>
</organism>
<dbReference type="AlphaFoldDB" id="A0A8K1GB88"/>
<reference evidence="2" key="1">
    <citation type="submission" date="2019-04" db="EMBL/GenBank/DDBJ databases">
        <title>Genome assembly of Zosterops borbonicus 15179.</title>
        <authorList>
            <person name="Leroy T."/>
            <person name="Anselmetti Y."/>
            <person name="Tilak M.-K."/>
            <person name="Nabholz B."/>
        </authorList>
    </citation>
    <scope>NUCLEOTIDE SEQUENCE</scope>
    <source>
        <strain evidence="2">HGM_15179</strain>
        <tissue evidence="2">Muscle</tissue>
    </source>
</reference>
<sequence length="133" mass="14721">MNFTWKSLRPVLLIFLGEEADPYLATASCQAVVQSSKVIPESPFLQAKHPQLLHKDLCSRPFTSSADLPLDWLQNLNVFLVMRGPKLKKGFKVDNIHSLPLTHQMSHLVIKGAQAGQAEPAFPKPVLALMLAP</sequence>